<dbReference type="EMBL" id="JWIZ01000054">
    <property type="protein sequence ID" value="KMK51073.1"/>
    <property type="molecule type" value="Genomic_DNA"/>
</dbReference>
<dbReference type="NCBIfam" id="TIGR03354">
    <property type="entry name" value="VI_FHA"/>
    <property type="match status" value="1"/>
</dbReference>
<sequence length="411" mass="46285">MSQTPKNRLSMTITNSTHLESGKMVSSHFSPEGGQVGSGENNHWVIQDLHKNIPANQFRIEWRDHHFCLLVLHQSLLLNHAEFTPKSGFIRLKQGDIISVGDLVIRVNLEKNADTNIPQTIEEIVQSETASLHTMLSGHTSISRLRSPLSTSETPTMKKFDDPLVALNETIADTQAQMPIADESPLANKPQTSTFKEREFDQTFLDLPDTVTGQHSETLNAHHVALTPLIRELHTTLPIEDTQTANDFLEEIGKTLHAAIMGLLALQKEKNNLSDKHLRPIEDNPLRLNLDYSTTIDILFGAKKSPVHLSAPAAVSESLHNVLLHNKANTIAITAALNAILAAFSPNTLLNRFENYRRSNERQATTDAWAWEMYNNYYQELTSARQFGFEKLFWEVYSQAYDKALRDAHKN</sequence>
<dbReference type="Proteomes" id="UP000036270">
    <property type="component" value="Unassembled WGS sequence"/>
</dbReference>
<dbReference type="STRING" id="67855.RO21_08475"/>
<dbReference type="SUPFAM" id="SSF49879">
    <property type="entry name" value="SMAD/FHA domain"/>
    <property type="match status" value="1"/>
</dbReference>
<comment type="caution">
    <text evidence="2">The sequence shown here is derived from an EMBL/GenBank/DDBJ whole genome shotgun (WGS) entry which is preliminary data.</text>
</comment>
<keyword evidence="3" id="KW-1185">Reference proteome</keyword>
<reference evidence="2 3" key="1">
    <citation type="submission" date="2014-12" db="EMBL/GenBank/DDBJ databases">
        <title>Reclassification of Actinobacillus muris as Muribacter muris.</title>
        <authorList>
            <person name="Christensen H."/>
            <person name="Nicklas W."/>
            <person name="Bisgaard M."/>
        </authorList>
    </citation>
    <scope>NUCLEOTIDE SEQUENCE [LARGE SCALE GENOMIC DNA]</scope>
    <source>
        <strain evidence="2 3">Ackerman80-443D</strain>
    </source>
</reference>
<organism evidence="2 3">
    <name type="scientific">Muribacter muris</name>
    <dbReference type="NCBI Taxonomy" id="67855"/>
    <lineage>
        <taxon>Bacteria</taxon>
        <taxon>Pseudomonadati</taxon>
        <taxon>Pseudomonadota</taxon>
        <taxon>Gammaproteobacteria</taxon>
        <taxon>Pasteurellales</taxon>
        <taxon>Pasteurellaceae</taxon>
        <taxon>Muribacter</taxon>
    </lineage>
</organism>
<accession>A0A0J5P3M0</accession>
<evidence type="ECO:0000313" key="2">
    <source>
        <dbReference type="EMBL" id="KMK51073.1"/>
    </source>
</evidence>
<evidence type="ECO:0000259" key="1">
    <source>
        <dbReference type="Pfam" id="PF20232"/>
    </source>
</evidence>
<dbReference type="AlphaFoldDB" id="A0A0J5P3M0"/>
<dbReference type="PATRIC" id="fig|67855.3.peg.1763"/>
<dbReference type="Pfam" id="PF20232">
    <property type="entry name" value="T6SS_FHA_C"/>
    <property type="match status" value="1"/>
</dbReference>
<feature type="domain" description="Type VI secretion system FHA" evidence="1">
    <location>
        <begin position="243"/>
        <end position="403"/>
    </location>
</feature>
<dbReference type="InterPro" id="IPR008984">
    <property type="entry name" value="SMAD_FHA_dom_sf"/>
</dbReference>
<proteinExistence type="predicted"/>
<name>A0A0J5P3M0_9PAST</name>
<gene>
    <name evidence="2" type="ORF">RO21_08475</name>
</gene>
<protein>
    <recommendedName>
        <fullName evidence="1">Type VI secretion system FHA domain-containing protein</fullName>
    </recommendedName>
</protein>
<evidence type="ECO:0000313" key="3">
    <source>
        <dbReference type="Proteomes" id="UP000036270"/>
    </source>
</evidence>
<dbReference type="InterPro" id="IPR017735">
    <property type="entry name" value="T6SS_FHA"/>
</dbReference>
<dbReference type="InterPro" id="IPR046883">
    <property type="entry name" value="T6SS_FHA_C"/>
</dbReference>